<dbReference type="EMBL" id="WMBQ01000001">
    <property type="protein sequence ID" value="MTD93584.1"/>
    <property type="molecule type" value="Genomic_DNA"/>
</dbReference>
<evidence type="ECO:0000256" key="12">
    <source>
        <dbReference type="PROSITE-ProRule" id="PRU01360"/>
    </source>
</evidence>
<dbReference type="Gene3D" id="2.40.170.20">
    <property type="entry name" value="TonB-dependent receptor, beta-barrel domain"/>
    <property type="match status" value="1"/>
</dbReference>
<evidence type="ECO:0000256" key="14">
    <source>
        <dbReference type="RuleBase" id="RU003357"/>
    </source>
</evidence>
<keyword evidence="4" id="KW-0410">Iron transport</keyword>
<feature type="domain" description="TonB-dependent receptor plug" evidence="18">
    <location>
        <begin position="105"/>
        <end position="217"/>
    </location>
</feature>
<evidence type="ECO:0000256" key="2">
    <source>
        <dbReference type="ARBA" id="ARBA00022448"/>
    </source>
</evidence>
<dbReference type="GO" id="GO:0006826">
    <property type="term" value="P:iron ion transport"/>
    <property type="evidence" value="ECO:0007669"/>
    <property type="project" value="UniProtKB-KW"/>
</dbReference>
<feature type="signal peptide" evidence="16">
    <location>
        <begin position="1"/>
        <end position="25"/>
    </location>
</feature>
<feature type="region of interest" description="Disordered" evidence="15">
    <location>
        <begin position="59"/>
        <end position="85"/>
    </location>
</feature>
<keyword evidence="8" id="KW-0406">Ion transport</keyword>
<evidence type="ECO:0000256" key="13">
    <source>
        <dbReference type="PROSITE-ProRule" id="PRU10144"/>
    </source>
</evidence>
<evidence type="ECO:0000256" key="8">
    <source>
        <dbReference type="ARBA" id="ARBA00023065"/>
    </source>
</evidence>
<evidence type="ECO:0000259" key="18">
    <source>
        <dbReference type="Pfam" id="PF07715"/>
    </source>
</evidence>
<feature type="chain" id="PRO_5026148512" evidence="16">
    <location>
        <begin position="26"/>
        <end position="779"/>
    </location>
</feature>
<keyword evidence="20" id="KW-1185">Reference proteome</keyword>
<dbReference type="SUPFAM" id="SSF56935">
    <property type="entry name" value="Porins"/>
    <property type="match status" value="1"/>
</dbReference>
<organism evidence="19 20">
    <name type="scientific">Hyphomicrobium album</name>
    <dbReference type="NCBI Taxonomy" id="2665159"/>
    <lineage>
        <taxon>Bacteria</taxon>
        <taxon>Pseudomonadati</taxon>
        <taxon>Pseudomonadota</taxon>
        <taxon>Alphaproteobacteria</taxon>
        <taxon>Hyphomicrobiales</taxon>
        <taxon>Hyphomicrobiaceae</taxon>
        <taxon>Hyphomicrobium</taxon>
    </lineage>
</organism>
<name>A0A6I3KFA5_9HYPH</name>
<evidence type="ECO:0000256" key="15">
    <source>
        <dbReference type="SAM" id="MobiDB-lite"/>
    </source>
</evidence>
<comment type="similarity">
    <text evidence="12 14">Belongs to the TonB-dependent receptor family.</text>
</comment>
<dbReference type="Pfam" id="PF00593">
    <property type="entry name" value="TonB_dep_Rec_b-barrel"/>
    <property type="match status" value="1"/>
</dbReference>
<comment type="subcellular location">
    <subcellularLocation>
        <location evidence="1 12">Cell outer membrane</location>
        <topology evidence="1 12">Multi-pass membrane protein</topology>
    </subcellularLocation>
</comment>
<dbReference type="PROSITE" id="PS01156">
    <property type="entry name" value="TONB_DEPENDENT_REC_2"/>
    <property type="match status" value="1"/>
</dbReference>
<evidence type="ECO:0000256" key="11">
    <source>
        <dbReference type="ARBA" id="ARBA00023237"/>
    </source>
</evidence>
<sequence>MRCVRFALAAAPAMAFILAAVPSYAQDPPPSAAQQAAPPAETPATDTVALPQLDVETEAAPAKRNKQKQAIKSNATQAAAASPAPVETALPGIAVEGEKLVRSFQATTTSIGIVTGQQIREEQIQDLQEALNTQANVSAPEGSRGNSGIVIRGLNSEGLTQNQNPSAAPLISVVIDGATQNPEATRRGARGLWDVEQVEVLRGPQSALQARNSLAGAVFIKTHDPTYKWEAIVEGTAGDFDLKSGGFVFNAPIVVGQSALRISGQSYQRDHGITYTNPENDKLDDDVLRTIRGKLLLEPDAIPGLSALFTISRVDDTPAVTSVSPPFFDRVLDVSGLTDFVDFRSTLTNNFISDIGYSFAPGMTLRSVTAYADTETDIGSAAGSLYARDVTRVGGDFTQDLRLEIESRGNGLSGVVGLFYGSFKSKNDTLDSFDYAAVSGGFLPALPVQDLILDAKTESMAAYADLHYRFWDKFVVIGGGRLLRDEVSSTTTGQVLFNAFAPSIFLGPDYRPLDGSFSNEFTEALPRLGLTYDLTDDQTIGATYNKGYRNGFTEHRLLTDQFNTVKPEYLDAYEVSYRSTWLNKTLSLNGNAFYYDYKDQQVAFDEELDFTGAGTGLGFPLSYILNAENSHAYGAEIETRWRPVAPLQLYASLGLMRTEFDNFVGPTENYSGNEFPDAPAYTVAAGGMYQDRSGWFAGANMRHTDGYYSGGDLQNSPLRFVDGYTTVDVRTGWEWEHYTLTVFAKNVFDAQYVTALGFNADEATVGDERLVGVTVRGRF</sequence>
<protein>
    <submittedName>
        <fullName evidence="19">TonB-dependent receptor plug domain-containing protein</fullName>
    </submittedName>
</protein>
<evidence type="ECO:0000256" key="4">
    <source>
        <dbReference type="ARBA" id="ARBA00022496"/>
    </source>
</evidence>
<keyword evidence="3 12" id="KW-1134">Transmembrane beta strand</keyword>
<keyword evidence="2 12" id="KW-0813">Transport</keyword>
<evidence type="ECO:0000256" key="1">
    <source>
        <dbReference type="ARBA" id="ARBA00004571"/>
    </source>
</evidence>
<evidence type="ECO:0000256" key="9">
    <source>
        <dbReference type="ARBA" id="ARBA00023077"/>
    </source>
</evidence>
<keyword evidence="9 14" id="KW-0798">TonB box</keyword>
<dbReference type="InterPro" id="IPR039426">
    <property type="entry name" value="TonB-dep_rcpt-like"/>
</dbReference>
<evidence type="ECO:0000256" key="7">
    <source>
        <dbReference type="ARBA" id="ARBA00023004"/>
    </source>
</evidence>
<proteinExistence type="inferred from homology"/>
<dbReference type="PANTHER" id="PTHR32552:SF81">
    <property type="entry name" value="TONB-DEPENDENT OUTER MEMBRANE RECEPTOR"/>
    <property type="match status" value="1"/>
</dbReference>
<evidence type="ECO:0000313" key="19">
    <source>
        <dbReference type="EMBL" id="MTD93584.1"/>
    </source>
</evidence>
<dbReference type="RefSeq" id="WP_154738112.1">
    <property type="nucleotide sequence ID" value="NZ_WMBQ01000001.1"/>
</dbReference>
<keyword evidence="10 12" id="KW-0472">Membrane</keyword>
<evidence type="ECO:0000259" key="17">
    <source>
        <dbReference type="Pfam" id="PF00593"/>
    </source>
</evidence>
<dbReference type="InterPro" id="IPR012910">
    <property type="entry name" value="Plug_dom"/>
</dbReference>
<dbReference type="AlphaFoldDB" id="A0A6I3KFA5"/>
<gene>
    <name evidence="19" type="ORF">GIW81_04455</name>
</gene>
<feature type="domain" description="TonB-dependent receptor-like beta-barrel" evidence="17">
    <location>
        <begin position="343"/>
        <end position="747"/>
    </location>
</feature>
<accession>A0A6I3KFA5</accession>
<dbReference type="InterPro" id="IPR010917">
    <property type="entry name" value="TonB_rcpt_CS"/>
</dbReference>
<keyword evidence="6 16" id="KW-0732">Signal</keyword>
<dbReference type="PANTHER" id="PTHR32552">
    <property type="entry name" value="FERRICHROME IRON RECEPTOR-RELATED"/>
    <property type="match status" value="1"/>
</dbReference>
<dbReference type="Proteomes" id="UP000440694">
    <property type="component" value="Unassembled WGS sequence"/>
</dbReference>
<evidence type="ECO:0000256" key="16">
    <source>
        <dbReference type="SAM" id="SignalP"/>
    </source>
</evidence>
<comment type="caution">
    <text evidence="19">The sequence shown here is derived from an EMBL/GenBank/DDBJ whole genome shotgun (WGS) entry which is preliminary data.</text>
</comment>
<dbReference type="InterPro" id="IPR000531">
    <property type="entry name" value="Beta-barrel_TonB"/>
</dbReference>
<feature type="short sequence motif" description="TonB C-terminal box" evidence="13">
    <location>
        <begin position="762"/>
        <end position="779"/>
    </location>
</feature>
<keyword evidence="11 12" id="KW-0998">Cell outer membrane</keyword>
<evidence type="ECO:0000256" key="3">
    <source>
        <dbReference type="ARBA" id="ARBA00022452"/>
    </source>
</evidence>
<evidence type="ECO:0000313" key="20">
    <source>
        <dbReference type="Proteomes" id="UP000440694"/>
    </source>
</evidence>
<evidence type="ECO:0000256" key="5">
    <source>
        <dbReference type="ARBA" id="ARBA00022692"/>
    </source>
</evidence>
<evidence type="ECO:0000256" key="10">
    <source>
        <dbReference type="ARBA" id="ARBA00023136"/>
    </source>
</evidence>
<dbReference type="InterPro" id="IPR036942">
    <property type="entry name" value="Beta-barrel_TonB_sf"/>
</dbReference>
<reference evidence="19 20" key="1">
    <citation type="submission" date="2019-11" db="EMBL/GenBank/DDBJ databases">
        <title>Identification of a novel strain.</title>
        <authorList>
            <person name="Xu Q."/>
            <person name="Wang G."/>
        </authorList>
    </citation>
    <scope>NUCLEOTIDE SEQUENCE [LARGE SCALE GENOMIC DNA]</scope>
    <source>
        <strain evidence="20">xq</strain>
    </source>
</reference>
<dbReference type="Pfam" id="PF07715">
    <property type="entry name" value="Plug"/>
    <property type="match status" value="1"/>
</dbReference>
<keyword evidence="5 12" id="KW-0812">Transmembrane</keyword>
<keyword evidence="7" id="KW-0408">Iron</keyword>
<evidence type="ECO:0000256" key="6">
    <source>
        <dbReference type="ARBA" id="ARBA00022729"/>
    </source>
</evidence>
<dbReference type="GO" id="GO:0009279">
    <property type="term" value="C:cell outer membrane"/>
    <property type="evidence" value="ECO:0007669"/>
    <property type="project" value="UniProtKB-SubCell"/>
</dbReference>
<feature type="compositionally biased region" description="Low complexity" evidence="15">
    <location>
        <begin position="70"/>
        <end position="85"/>
    </location>
</feature>
<dbReference type="PROSITE" id="PS52016">
    <property type="entry name" value="TONB_DEPENDENT_REC_3"/>
    <property type="match status" value="1"/>
</dbReference>
<keyword evidence="19" id="KW-0675">Receptor</keyword>